<evidence type="ECO:0000313" key="2">
    <source>
        <dbReference type="Proteomes" id="UP000886501"/>
    </source>
</evidence>
<sequence>MASIIAESLIPIGNDVMAIRYYTMAMQMVYYYDYFLTLPDEVLFALYPFYDSFTVVLFAVTLKRKPIVVFFSVLAIAQSLMGMYIIVITARKQPQKMPGIPLQAYNLCLFGRSPHLELAYMSLSLFFDAMVFSVIVYVSLRTEISLPGGRPSILRTIFEDSTVYFLVIFSSHLLSLIMLLTTRPSLQLLPALGNNVYGRTFILRLSPVLTMSASRGEKSGWTSDALSRTHARTVPQIEFGHPSDGPEDGVGTTFDEMALSDLSGGQVREDNDEDAV</sequence>
<dbReference type="Proteomes" id="UP000886501">
    <property type="component" value="Unassembled WGS sequence"/>
</dbReference>
<accession>A0ACB6Z7V2</accession>
<reference evidence="1" key="2">
    <citation type="journal article" date="2020" name="Nat. Commun.">
        <title>Large-scale genome sequencing of mycorrhizal fungi provides insights into the early evolution of symbiotic traits.</title>
        <authorList>
            <person name="Miyauchi S."/>
            <person name="Kiss E."/>
            <person name="Kuo A."/>
            <person name="Drula E."/>
            <person name="Kohler A."/>
            <person name="Sanchez-Garcia M."/>
            <person name="Morin E."/>
            <person name="Andreopoulos B."/>
            <person name="Barry K.W."/>
            <person name="Bonito G."/>
            <person name="Buee M."/>
            <person name="Carver A."/>
            <person name="Chen C."/>
            <person name="Cichocki N."/>
            <person name="Clum A."/>
            <person name="Culley D."/>
            <person name="Crous P.W."/>
            <person name="Fauchery L."/>
            <person name="Girlanda M."/>
            <person name="Hayes R.D."/>
            <person name="Keri Z."/>
            <person name="LaButti K."/>
            <person name="Lipzen A."/>
            <person name="Lombard V."/>
            <person name="Magnuson J."/>
            <person name="Maillard F."/>
            <person name="Murat C."/>
            <person name="Nolan M."/>
            <person name="Ohm R.A."/>
            <person name="Pangilinan J."/>
            <person name="Pereira M.F."/>
            <person name="Perotto S."/>
            <person name="Peter M."/>
            <person name="Pfister S."/>
            <person name="Riley R."/>
            <person name="Sitrit Y."/>
            <person name="Stielow J.B."/>
            <person name="Szollosi G."/>
            <person name="Zifcakova L."/>
            <person name="Stursova M."/>
            <person name="Spatafora J.W."/>
            <person name="Tedersoo L."/>
            <person name="Vaario L.M."/>
            <person name="Yamada A."/>
            <person name="Yan M."/>
            <person name="Wang P."/>
            <person name="Xu J."/>
            <person name="Bruns T."/>
            <person name="Baldrian P."/>
            <person name="Vilgalys R."/>
            <person name="Dunand C."/>
            <person name="Henrissat B."/>
            <person name="Grigoriev I.V."/>
            <person name="Hibbett D."/>
            <person name="Nagy L.G."/>
            <person name="Martin F.M."/>
        </authorList>
    </citation>
    <scope>NUCLEOTIDE SEQUENCE</scope>
    <source>
        <strain evidence="1">P2</strain>
    </source>
</reference>
<protein>
    <submittedName>
        <fullName evidence="1">Uncharacterized protein</fullName>
    </submittedName>
</protein>
<gene>
    <name evidence="1" type="ORF">BDM02DRAFT_3189541</name>
</gene>
<keyword evidence="2" id="KW-1185">Reference proteome</keyword>
<proteinExistence type="predicted"/>
<dbReference type="EMBL" id="MU118083">
    <property type="protein sequence ID" value="KAF9645642.1"/>
    <property type="molecule type" value="Genomic_DNA"/>
</dbReference>
<evidence type="ECO:0000313" key="1">
    <source>
        <dbReference type="EMBL" id="KAF9645642.1"/>
    </source>
</evidence>
<comment type="caution">
    <text evidence="1">The sequence shown here is derived from an EMBL/GenBank/DDBJ whole genome shotgun (WGS) entry which is preliminary data.</text>
</comment>
<reference evidence="1" key="1">
    <citation type="submission" date="2019-10" db="EMBL/GenBank/DDBJ databases">
        <authorList>
            <consortium name="DOE Joint Genome Institute"/>
            <person name="Kuo A."/>
            <person name="Miyauchi S."/>
            <person name="Kiss E."/>
            <person name="Drula E."/>
            <person name="Kohler A."/>
            <person name="Sanchez-Garcia M."/>
            <person name="Andreopoulos B."/>
            <person name="Barry K.W."/>
            <person name="Bonito G."/>
            <person name="Buee M."/>
            <person name="Carver A."/>
            <person name="Chen C."/>
            <person name="Cichocki N."/>
            <person name="Clum A."/>
            <person name="Culley D."/>
            <person name="Crous P.W."/>
            <person name="Fauchery L."/>
            <person name="Girlanda M."/>
            <person name="Hayes R."/>
            <person name="Keri Z."/>
            <person name="Labutti K."/>
            <person name="Lipzen A."/>
            <person name="Lombard V."/>
            <person name="Magnuson J."/>
            <person name="Maillard F."/>
            <person name="Morin E."/>
            <person name="Murat C."/>
            <person name="Nolan M."/>
            <person name="Ohm R."/>
            <person name="Pangilinan J."/>
            <person name="Pereira M."/>
            <person name="Perotto S."/>
            <person name="Peter M."/>
            <person name="Riley R."/>
            <person name="Sitrit Y."/>
            <person name="Stielow B."/>
            <person name="Szollosi G."/>
            <person name="Zifcakova L."/>
            <person name="Stursova M."/>
            <person name="Spatafora J.W."/>
            <person name="Tedersoo L."/>
            <person name="Vaario L.-M."/>
            <person name="Yamada A."/>
            <person name="Yan M."/>
            <person name="Wang P."/>
            <person name="Xu J."/>
            <person name="Bruns T."/>
            <person name="Baldrian P."/>
            <person name="Vilgalys R."/>
            <person name="Henrissat B."/>
            <person name="Grigoriev I.V."/>
            <person name="Hibbett D."/>
            <person name="Nagy L.G."/>
            <person name="Martin F.M."/>
        </authorList>
    </citation>
    <scope>NUCLEOTIDE SEQUENCE</scope>
    <source>
        <strain evidence="1">P2</strain>
    </source>
</reference>
<organism evidence="1 2">
    <name type="scientific">Thelephora ganbajun</name>
    <name type="common">Ganba fungus</name>
    <dbReference type="NCBI Taxonomy" id="370292"/>
    <lineage>
        <taxon>Eukaryota</taxon>
        <taxon>Fungi</taxon>
        <taxon>Dikarya</taxon>
        <taxon>Basidiomycota</taxon>
        <taxon>Agaricomycotina</taxon>
        <taxon>Agaricomycetes</taxon>
        <taxon>Thelephorales</taxon>
        <taxon>Thelephoraceae</taxon>
        <taxon>Thelephora</taxon>
    </lineage>
</organism>
<name>A0ACB6Z7V2_THEGA</name>